<dbReference type="RefSeq" id="WP_353063329.1">
    <property type="nucleotide sequence ID" value="NZ_CP132942.1"/>
</dbReference>
<feature type="domain" description="Fibronectin type-III" evidence="2">
    <location>
        <begin position="631"/>
        <end position="723"/>
    </location>
</feature>
<organism evidence="3">
    <name type="scientific">Tunturiibacter psychrotolerans</name>
    <dbReference type="NCBI Taxonomy" id="3069686"/>
    <lineage>
        <taxon>Bacteria</taxon>
        <taxon>Pseudomonadati</taxon>
        <taxon>Acidobacteriota</taxon>
        <taxon>Terriglobia</taxon>
        <taxon>Terriglobales</taxon>
        <taxon>Acidobacteriaceae</taxon>
        <taxon>Tunturiibacter</taxon>
    </lineage>
</organism>
<dbReference type="Pfam" id="PF22073">
    <property type="entry name" value="Cep192_D4"/>
    <property type="match status" value="4"/>
</dbReference>
<protein>
    <submittedName>
        <fullName evidence="3">Choice-of-anchor D domain-containing protein</fullName>
    </submittedName>
</protein>
<dbReference type="NCBIfam" id="NF012200">
    <property type="entry name" value="choice_anch_D"/>
    <property type="match status" value="4"/>
</dbReference>
<evidence type="ECO:0000313" key="3">
    <source>
        <dbReference type="EMBL" id="XCB32483.1"/>
    </source>
</evidence>
<feature type="region of interest" description="Disordered" evidence="1">
    <location>
        <begin position="702"/>
        <end position="723"/>
    </location>
</feature>
<dbReference type="Gene3D" id="2.60.40.10">
    <property type="entry name" value="Immunoglobulins"/>
    <property type="match status" value="5"/>
</dbReference>
<dbReference type="InterPro" id="IPR033305">
    <property type="entry name" value="Hydin-like"/>
</dbReference>
<feature type="region of interest" description="Disordered" evidence="1">
    <location>
        <begin position="300"/>
        <end position="319"/>
    </location>
</feature>
<dbReference type="PANTHER" id="PTHR23053">
    <property type="entry name" value="DLEC1 DELETED IN LUNG AND ESOPHAGEAL CANCER 1"/>
    <property type="match status" value="1"/>
</dbReference>
<dbReference type="KEGG" id="tpsc:RBB77_18875"/>
<dbReference type="EMBL" id="CP132942">
    <property type="protein sequence ID" value="XCB32483.1"/>
    <property type="molecule type" value="Genomic_DNA"/>
</dbReference>
<reference evidence="3" key="1">
    <citation type="submission" date="2023-08" db="EMBL/GenBank/DDBJ databases">
        <authorList>
            <person name="Messyasz A."/>
            <person name="Mannisto M.K."/>
            <person name="Kerkhof L.J."/>
            <person name="Haggblom M."/>
        </authorList>
    </citation>
    <scope>NUCLEOTIDE SEQUENCE</scope>
    <source>
        <strain evidence="3">X5P6</strain>
    </source>
</reference>
<dbReference type="InterPro" id="IPR036116">
    <property type="entry name" value="FN3_sf"/>
</dbReference>
<evidence type="ECO:0000259" key="2">
    <source>
        <dbReference type="PROSITE" id="PS50853"/>
    </source>
</evidence>
<dbReference type="InterPro" id="IPR013783">
    <property type="entry name" value="Ig-like_fold"/>
</dbReference>
<dbReference type="PANTHER" id="PTHR23053:SF0">
    <property type="entry name" value="HYDROCEPHALUS-INDUCING PROTEIN HOMOLOG"/>
    <property type="match status" value="1"/>
</dbReference>
<reference evidence="3" key="2">
    <citation type="journal article" date="2024" name="Environ. Microbiol.">
        <title>Genome analysis and description of Tunturibacter gen. nov. expands the diversity of Terriglobia in tundra soils.</title>
        <authorList>
            <person name="Messyasz A."/>
            <person name="Mannisto M.K."/>
            <person name="Kerkhof L.J."/>
            <person name="Haggblom M.M."/>
        </authorList>
    </citation>
    <scope>NUCLEOTIDE SEQUENCE</scope>
    <source>
        <strain evidence="3">X5P6</strain>
    </source>
</reference>
<sequence length="723" mass="70410">MASGIDAGAQSSAIGFAQKNSATPQAASATVNVKYSAAQTVGDLNVVVVGWNDTTSTVQSVKDSAGNVYSLAIGPTSGTALRQSIYYAANIAGVSSNTVTVTFSQAAAYPDVRILEYRGVTAVDVTAGASGSSTSANSGAATTRSPNELVFGANTVATATNAAGSGFTSRVITTPDGDIAEDKIVTTAGSNSTKATLASSGPWVMQMVTFGTVAVTATPQISASAGSLSFGSVTVNSSGTQSLTLTSSGTAPVTVSSASVSGTGFSLVGGTLPATLSPNQTLTLQVKFAPTATGSAAGSLTISSNSASGSTRTVSLSGTGATTTPQLSFSATSLSFGSVTVNSSATKSLTLTSTGTSPVTVNSAAITGAGFTIVSGSLPVTLNPTQSVTLQVQFLPTATGSASGQITISSNSSTGGTTAVTLGGTGTAATNPQLTVGATSLSFGSVTVNTATTQSLTLTSSGTSPVTVSSAAITGTGFTIVAASFPVTLSPTQSVTLQVQFDPTATGTASGQIAINSNSSKGSTASVALSGTGTAANPQLTVSAGSLSFGSVTVNTATTASLTLTSTGTTPVTANSATITGAGFTIIGGSFPTTLNPNQTATLKLQFEPTTAGALTGQLSISSNSTSGSTATVSLTGTGTAVAHQVDLTWDAPSGSSDPVAGYNIYRATGSGSFTRINSSADTAVSYVDSNVVSGTSYSYQVTSSDPSGQESVPTSPVTVTIP</sequence>
<dbReference type="PROSITE" id="PS50853">
    <property type="entry name" value="FN3"/>
    <property type="match status" value="1"/>
</dbReference>
<dbReference type="SUPFAM" id="SSF49265">
    <property type="entry name" value="Fibronectin type III"/>
    <property type="match status" value="1"/>
</dbReference>
<dbReference type="AlphaFoldDB" id="A0AAU7ZNG1"/>
<evidence type="ECO:0000256" key="1">
    <source>
        <dbReference type="SAM" id="MobiDB-lite"/>
    </source>
</evidence>
<dbReference type="CDD" id="cd00063">
    <property type="entry name" value="FN3"/>
    <property type="match status" value="1"/>
</dbReference>
<dbReference type="InterPro" id="IPR003961">
    <property type="entry name" value="FN3_dom"/>
</dbReference>
<dbReference type="InterPro" id="IPR054090">
    <property type="entry name" value="Cep192_Spd-2-like_dom"/>
</dbReference>
<gene>
    <name evidence="3" type="ORF">RBB77_18875</name>
</gene>
<accession>A0AAU7ZNG1</accession>
<name>A0AAU7ZNG1_9BACT</name>
<proteinExistence type="predicted"/>